<sequence length="148" mass="15864">MTDLTLRVEGHTLPGLRWCGHEAVHVGVQRGADPVDLVPADAPAAVFTFRVSPRPAADGTWDFRGPYVHGRPGGRFLYLTWGDVDPAGAFTMFRRAKLRLADIPAAVLDTALRDALPLTTRIRLSAADGSPRCAAVRPPDVAWTVAGA</sequence>
<keyword evidence="3" id="KW-1185">Reference proteome</keyword>
<evidence type="ECO:0000313" key="2">
    <source>
        <dbReference type="EMBL" id="MDI5973670.1"/>
    </source>
</evidence>
<dbReference type="AlphaFoldDB" id="A0AA90HDD9"/>
<proteinExistence type="predicted"/>
<protein>
    <submittedName>
        <fullName evidence="2">DUF5990 family protein</fullName>
    </submittedName>
</protein>
<evidence type="ECO:0000313" key="3">
    <source>
        <dbReference type="Proteomes" id="UP001156398"/>
    </source>
</evidence>
<comment type="caution">
    <text evidence="2">The sequence shown here is derived from an EMBL/GenBank/DDBJ whole genome shotgun (WGS) entry which is preliminary data.</text>
</comment>
<dbReference type="Pfam" id="PF19452">
    <property type="entry name" value="DUF5990"/>
    <property type="match status" value="1"/>
</dbReference>
<dbReference type="Proteomes" id="UP001156398">
    <property type="component" value="Unassembled WGS sequence"/>
</dbReference>
<dbReference type="EMBL" id="JAAGKO020000060">
    <property type="protein sequence ID" value="MDI5966750.1"/>
    <property type="molecule type" value="Genomic_DNA"/>
</dbReference>
<dbReference type="RefSeq" id="WP_271318810.1">
    <property type="nucleotide sequence ID" value="NZ_JAAGKO020000060.1"/>
</dbReference>
<dbReference type="InterPro" id="IPR046032">
    <property type="entry name" value="DUF5990"/>
</dbReference>
<gene>
    <name evidence="1" type="ORF">POF43_029145</name>
    <name evidence="2" type="ORF">POF50_030755</name>
</gene>
<organism evidence="2">
    <name type="scientific">Streptantibioticus silvisoli</name>
    <dbReference type="NCBI Taxonomy" id="2705255"/>
    <lineage>
        <taxon>Bacteria</taxon>
        <taxon>Bacillati</taxon>
        <taxon>Actinomycetota</taxon>
        <taxon>Actinomycetes</taxon>
        <taxon>Kitasatosporales</taxon>
        <taxon>Streptomycetaceae</taxon>
        <taxon>Streptantibioticus</taxon>
    </lineage>
</organism>
<dbReference type="EMBL" id="JABXJJ020000049">
    <property type="protein sequence ID" value="MDI5973670.1"/>
    <property type="molecule type" value="Genomic_DNA"/>
</dbReference>
<accession>A0AA90HDD9</accession>
<evidence type="ECO:0000313" key="1">
    <source>
        <dbReference type="EMBL" id="MDI5966750.1"/>
    </source>
</evidence>
<reference evidence="2 3" key="1">
    <citation type="submission" date="2023-05" db="EMBL/GenBank/DDBJ databases">
        <title>Streptantibioticus silvisoli sp. nov., acidotolerant actinomycetes 1 from pine litter.</title>
        <authorList>
            <person name="Swiecimska M."/>
            <person name="Golinska P."/>
            <person name="Sangal V."/>
            <person name="Wachnowicz B."/>
            <person name="Goodfellow M."/>
        </authorList>
    </citation>
    <scope>NUCLEOTIDE SEQUENCE</scope>
    <source>
        <strain evidence="2">SL13</strain>
        <strain evidence="1 3">SL54</strain>
    </source>
</reference>
<name>A0AA90HDD9_9ACTN</name>